<reference evidence="13 14" key="1">
    <citation type="journal article" date="2018" name="New Phytol.">
        <title>Phylogenomics of Endogonaceae and evolution of mycorrhizas within Mucoromycota.</title>
        <authorList>
            <person name="Chang Y."/>
            <person name="Desiro A."/>
            <person name="Na H."/>
            <person name="Sandor L."/>
            <person name="Lipzen A."/>
            <person name="Clum A."/>
            <person name="Barry K."/>
            <person name="Grigoriev I.V."/>
            <person name="Martin F.M."/>
            <person name="Stajich J.E."/>
            <person name="Smith M.E."/>
            <person name="Bonito G."/>
            <person name="Spatafora J.W."/>
        </authorList>
    </citation>
    <scope>NUCLEOTIDE SEQUENCE [LARGE SCALE GENOMIC DNA]</scope>
    <source>
        <strain evidence="13 14">AD002</strain>
    </source>
</reference>
<feature type="compositionally biased region" description="Basic and acidic residues" evidence="10">
    <location>
        <begin position="797"/>
        <end position="813"/>
    </location>
</feature>
<comment type="subcellular location">
    <subcellularLocation>
        <location evidence="1">Cell membrane</location>
        <topology evidence="1">Multi-pass membrane protein</topology>
    </subcellularLocation>
</comment>
<dbReference type="Proteomes" id="UP000274822">
    <property type="component" value="Unassembled WGS sequence"/>
</dbReference>
<feature type="region of interest" description="Disordered" evidence="10">
    <location>
        <begin position="778"/>
        <end position="824"/>
    </location>
</feature>
<dbReference type="AlphaFoldDB" id="A0A433QR45"/>
<dbReference type="EMBL" id="RBNJ01002233">
    <property type="protein sequence ID" value="RUS32239.1"/>
    <property type="molecule type" value="Genomic_DNA"/>
</dbReference>
<dbReference type="InterPro" id="IPR001199">
    <property type="entry name" value="Cyt_B5-like_heme/steroid-bd"/>
</dbReference>
<dbReference type="GO" id="GO:0004100">
    <property type="term" value="F:chitin synthase activity"/>
    <property type="evidence" value="ECO:0007669"/>
    <property type="project" value="UniProtKB-EC"/>
</dbReference>
<evidence type="ECO:0000313" key="14">
    <source>
        <dbReference type="Proteomes" id="UP000274822"/>
    </source>
</evidence>
<evidence type="ECO:0000256" key="3">
    <source>
        <dbReference type="ARBA" id="ARBA00022475"/>
    </source>
</evidence>
<dbReference type="InterPro" id="IPR054295">
    <property type="entry name" value="CHS4-like_dom"/>
</dbReference>
<evidence type="ECO:0000259" key="12">
    <source>
        <dbReference type="SMART" id="SM01117"/>
    </source>
</evidence>
<dbReference type="PANTHER" id="PTHR22914:SF16">
    <property type="entry name" value="CHITIN SYNTHASE 3"/>
    <property type="match status" value="1"/>
</dbReference>
<feature type="transmembrane region" description="Helical" evidence="11">
    <location>
        <begin position="211"/>
        <end position="233"/>
    </location>
</feature>
<feature type="region of interest" description="Disordered" evidence="10">
    <location>
        <begin position="50"/>
        <end position="77"/>
    </location>
</feature>
<dbReference type="Pfam" id="PF22997">
    <property type="entry name" value="CHS4"/>
    <property type="match status" value="1"/>
</dbReference>
<evidence type="ECO:0000256" key="4">
    <source>
        <dbReference type="ARBA" id="ARBA00022676"/>
    </source>
</evidence>
<name>A0A433QR45_9FUNG</name>
<evidence type="ECO:0000256" key="10">
    <source>
        <dbReference type="SAM" id="MobiDB-lite"/>
    </source>
</evidence>
<proteinExistence type="predicted"/>
<dbReference type="InterPro" id="IPR004835">
    <property type="entry name" value="Chitin_synth"/>
</dbReference>
<dbReference type="SMART" id="SM01117">
    <property type="entry name" value="Cyt-b5"/>
    <property type="match status" value="1"/>
</dbReference>
<keyword evidence="4" id="KW-0328">Glycosyltransferase</keyword>
<keyword evidence="9" id="KW-0325">Glycoprotein</keyword>
<dbReference type="GO" id="GO:0006031">
    <property type="term" value="P:chitin biosynthetic process"/>
    <property type="evidence" value="ECO:0007669"/>
    <property type="project" value="TreeGrafter"/>
</dbReference>
<keyword evidence="14" id="KW-1185">Reference proteome</keyword>
<comment type="caution">
    <text evidence="13">The sequence shown here is derived from an EMBL/GenBank/DDBJ whole genome shotgun (WGS) entry which is preliminary data.</text>
</comment>
<evidence type="ECO:0000256" key="7">
    <source>
        <dbReference type="ARBA" id="ARBA00022989"/>
    </source>
</evidence>
<evidence type="ECO:0000256" key="9">
    <source>
        <dbReference type="ARBA" id="ARBA00023180"/>
    </source>
</evidence>
<feature type="region of interest" description="Disordered" evidence="10">
    <location>
        <begin position="94"/>
        <end position="167"/>
    </location>
</feature>
<feature type="domain" description="Cytochrome b5 heme-binding" evidence="12">
    <location>
        <begin position="358"/>
        <end position="444"/>
    </location>
</feature>
<accession>A0A433QR45</accession>
<evidence type="ECO:0000256" key="5">
    <source>
        <dbReference type="ARBA" id="ARBA00022679"/>
    </source>
</evidence>
<evidence type="ECO:0000256" key="6">
    <source>
        <dbReference type="ARBA" id="ARBA00022692"/>
    </source>
</evidence>
<dbReference type="GO" id="GO:0030428">
    <property type="term" value="C:cell septum"/>
    <property type="evidence" value="ECO:0007669"/>
    <property type="project" value="TreeGrafter"/>
</dbReference>
<keyword evidence="3" id="KW-1003">Cell membrane</keyword>
<evidence type="ECO:0000256" key="8">
    <source>
        <dbReference type="ARBA" id="ARBA00023136"/>
    </source>
</evidence>
<evidence type="ECO:0000256" key="1">
    <source>
        <dbReference type="ARBA" id="ARBA00004651"/>
    </source>
</evidence>
<sequence length="1012" mass="112603">MLSAHAGQMEMCRLLLVNGANRNIRSGSNKDAMLLSRDAGHAAIADMIATGGRMPSTPRPPGASYAEYGVKPPPPKPPVTPRLFGDVPIDRDSLGLVIPKHDPRRGRDRLVPRSQRQRGNPLSMGGATSSMQWISPTHGRTPLNPGQAQQRLGERRGPGDNVADLPPPSKENTAWELFAVAVTCCFPNICLKGMGKKDAQSKQAWREKCALCFVIFLISCVLGFLTFGLSSLACQKIVPIYPQEVAARYGVNSTGARVMIVRGQLYDLASFFKYGFHRPILPYTDADLKPTIDQLYGQDISALFPANPNVSGCPFTPLNGQLSLACNFEGDPRWHCHTSKNSNSILKSLNFNGLWVAYTWDNITRGDGGRKLLAYNEKVFDVSSYLNLSQDQWYLGIDINHRAQVYEWISSSVGKDITHDVTRNPAHKVFIPCFEDQFLVGKVDGTTIGCYATNFIIIIETVILMGITIIKFVSAVAFDWLFSRKLGKLSREIKSGDKISYVMLLVTCYSEGEDSMRTTLNSLAACKYSDRHKLLLVIADGNITGSGERRSTPDVCKSLMERQSPDEPEPQSYVAIGSGPKAHNMAQVYTGWYVFLGHRVPMILINKCGTPTEQGKPKAGNRGKRDSQLIMMQWLSKITFNERMTPLEFDLFEKVRGLVGVTADKYEMVLMVDADTRMYCLIRLSLVKPDSLARMVAAMERDPEVMGLCGETKIANKSQSVRILYLTPSRQSIRIHFRWCHMSSRLFLHVPCEGPKVRRLHRPDPGQPRDRRDVLVERSGYAAPKEPPPARGGPVLDHAHDPHLSQAQDDVRAQGRVQDSGAGQLQRASFAAPTLDQLDHPQPHGAHSRSPALRHLLLLHAVRRLPRPSWHHRVARRADALDPAHRCRDCVSPGRSIAAAVHVGAVRNASNLDFAHNAQASVCAVDARVHLCHSYLEFRVAHFSWGATRQIQGVDTGHGEGAMEVFDPSTIPMKKWQDWHHEKRRAQLIQRQRGGTIRRVPLMNDKVFGGHK</sequence>
<dbReference type="PANTHER" id="PTHR22914">
    <property type="entry name" value="CHITIN SYNTHASE"/>
    <property type="match status" value="1"/>
</dbReference>
<keyword evidence="6 11" id="KW-0812">Transmembrane</keyword>
<keyword evidence="8 11" id="KW-0472">Membrane</keyword>
<dbReference type="InterPro" id="IPR029044">
    <property type="entry name" value="Nucleotide-diphossugar_trans"/>
</dbReference>
<evidence type="ECO:0000256" key="2">
    <source>
        <dbReference type="ARBA" id="ARBA00012543"/>
    </source>
</evidence>
<evidence type="ECO:0000313" key="13">
    <source>
        <dbReference type="EMBL" id="RUS32239.1"/>
    </source>
</evidence>
<dbReference type="GO" id="GO:0005886">
    <property type="term" value="C:plasma membrane"/>
    <property type="evidence" value="ECO:0007669"/>
    <property type="project" value="UniProtKB-SubCell"/>
</dbReference>
<dbReference type="SUPFAM" id="SSF53448">
    <property type="entry name" value="Nucleotide-diphospho-sugar transferases"/>
    <property type="match status" value="1"/>
</dbReference>
<dbReference type="EC" id="2.4.1.16" evidence="2"/>
<feature type="compositionally biased region" description="Polar residues" evidence="10">
    <location>
        <begin position="126"/>
        <end position="135"/>
    </location>
</feature>
<keyword evidence="7 11" id="KW-1133">Transmembrane helix</keyword>
<feature type="transmembrane region" description="Helical" evidence="11">
    <location>
        <begin position="455"/>
        <end position="482"/>
    </location>
</feature>
<protein>
    <recommendedName>
        <fullName evidence="2">chitin synthase</fullName>
        <ecNumber evidence="2">2.4.1.16</ecNumber>
    </recommendedName>
</protein>
<evidence type="ECO:0000256" key="11">
    <source>
        <dbReference type="SAM" id="Phobius"/>
    </source>
</evidence>
<dbReference type="Pfam" id="PF03142">
    <property type="entry name" value="Chitin_synth_2"/>
    <property type="match status" value="1"/>
</dbReference>
<gene>
    <name evidence="13" type="ORF">BC938DRAFT_475980</name>
</gene>
<keyword evidence="5" id="KW-0808">Transferase</keyword>
<organism evidence="13 14">
    <name type="scientific">Jimgerdemannia flammicorona</name>
    <dbReference type="NCBI Taxonomy" id="994334"/>
    <lineage>
        <taxon>Eukaryota</taxon>
        <taxon>Fungi</taxon>
        <taxon>Fungi incertae sedis</taxon>
        <taxon>Mucoromycota</taxon>
        <taxon>Mucoromycotina</taxon>
        <taxon>Endogonomycetes</taxon>
        <taxon>Endogonales</taxon>
        <taxon>Endogonaceae</taxon>
        <taxon>Jimgerdemannia</taxon>
    </lineage>
</organism>